<organism evidence="2 3">
    <name type="scientific">Rubroshorea leprosula</name>
    <dbReference type="NCBI Taxonomy" id="152421"/>
    <lineage>
        <taxon>Eukaryota</taxon>
        <taxon>Viridiplantae</taxon>
        <taxon>Streptophyta</taxon>
        <taxon>Embryophyta</taxon>
        <taxon>Tracheophyta</taxon>
        <taxon>Spermatophyta</taxon>
        <taxon>Magnoliopsida</taxon>
        <taxon>eudicotyledons</taxon>
        <taxon>Gunneridae</taxon>
        <taxon>Pentapetalae</taxon>
        <taxon>rosids</taxon>
        <taxon>malvids</taxon>
        <taxon>Malvales</taxon>
        <taxon>Dipterocarpaceae</taxon>
        <taxon>Rubroshorea</taxon>
    </lineage>
</organism>
<dbReference type="EMBL" id="BPVZ01000087">
    <property type="protein sequence ID" value="GKV30476.1"/>
    <property type="molecule type" value="Genomic_DNA"/>
</dbReference>
<sequence>MAIAALASCGAICSLVPSRKQHHHLDQFRQAIVKHGCAEFLSRSRRTYPKEKLWNSPMSPPAWSNSSVKGVLSASTNSGTKKPGVLLNSPRRHGNQKKFTKQEWERFHSRINPNNYGRTGSNSRIH</sequence>
<feature type="compositionally biased region" description="Polar residues" evidence="1">
    <location>
        <begin position="111"/>
        <end position="126"/>
    </location>
</feature>
<keyword evidence="3" id="KW-1185">Reference proteome</keyword>
<evidence type="ECO:0000313" key="3">
    <source>
        <dbReference type="Proteomes" id="UP001054252"/>
    </source>
</evidence>
<dbReference type="Proteomes" id="UP001054252">
    <property type="component" value="Unassembled WGS sequence"/>
</dbReference>
<comment type="caution">
    <text evidence="2">The sequence shown here is derived from an EMBL/GenBank/DDBJ whole genome shotgun (WGS) entry which is preliminary data.</text>
</comment>
<evidence type="ECO:0000256" key="1">
    <source>
        <dbReference type="SAM" id="MobiDB-lite"/>
    </source>
</evidence>
<feature type="compositionally biased region" description="Polar residues" evidence="1">
    <location>
        <begin position="62"/>
        <end position="80"/>
    </location>
</feature>
<protein>
    <submittedName>
        <fullName evidence="2">Uncharacterized protein</fullName>
    </submittedName>
</protein>
<proteinExistence type="predicted"/>
<accession>A0AAV5L0I2</accession>
<gene>
    <name evidence="2" type="ORF">SLEP1_g39280</name>
</gene>
<name>A0AAV5L0I2_9ROSI</name>
<evidence type="ECO:0000313" key="2">
    <source>
        <dbReference type="EMBL" id="GKV30476.1"/>
    </source>
</evidence>
<feature type="region of interest" description="Disordered" evidence="1">
    <location>
        <begin position="51"/>
        <end position="126"/>
    </location>
</feature>
<reference evidence="2 3" key="1">
    <citation type="journal article" date="2021" name="Commun. Biol.">
        <title>The genome of Shorea leprosula (Dipterocarpaceae) highlights the ecological relevance of drought in aseasonal tropical rainforests.</title>
        <authorList>
            <person name="Ng K.K.S."/>
            <person name="Kobayashi M.J."/>
            <person name="Fawcett J.A."/>
            <person name="Hatakeyama M."/>
            <person name="Paape T."/>
            <person name="Ng C.H."/>
            <person name="Ang C.C."/>
            <person name="Tnah L.H."/>
            <person name="Lee C.T."/>
            <person name="Nishiyama T."/>
            <person name="Sese J."/>
            <person name="O'Brien M.J."/>
            <person name="Copetti D."/>
            <person name="Mohd Noor M.I."/>
            <person name="Ong R.C."/>
            <person name="Putra M."/>
            <person name="Sireger I.Z."/>
            <person name="Indrioko S."/>
            <person name="Kosugi Y."/>
            <person name="Izuno A."/>
            <person name="Isagi Y."/>
            <person name="Lee S.L."/>
            <person name="Shimizu K.K."/>
        </authorList>
    </citation>
    <scope>NUCLEOTIDE SEQUENCE [LARGE SCALE GENOMIC DNA]</scope>
    <source>
        <strain evidence="2">214</strain>
    </source>
</reference>
<dbReference type="AlphaFoldDB" id="A0AAV5L0I2"/>
<feature type="compositionally biased region" description="Basic residues" evidence="1">
    <location>
        <begin position="90"/>
        <end position="99"/>
    </location>
</feature>